<protein>
    <submittedName>
        <fullName evidence="9">Major facilitator superfamily</fullName>
    </submittedName>
</protein>
<comment type="subcellular location">
    <subcellularLocation>
        <location evidence="1">Membrane</location>
        <topology evidence="1">Multi-pass membrane protein</topology>
    </subcellularLocation>
</comment>
<dbReference type="InterPro" id="IPR036259">
    <property type="entry name" value="MFS_trans_sf"/>
</dbReference>
<dbReference type="PANTHER" id="PTHR23506:SF37">
    <property type="entry name" value="MAJOR FACILITATOR SUPERFAMILY (MFS) PROFILE DOMAIN-CONTAINING PROTEIN"/>
    <property type="match status" value="1"/>
</dbReference>
<organism evidence="9 10">
    <name type="scientific">Macrophomina phaseolina (strain MS6)</name>
    <name type="common">Charcoal rot fungus</name>
    <dbReference type="NCBI Taxonomy" id="1126212"/>
    <lineage>
        <taxon>Eukaryota</taxon>
        <taxon>Fungi</taxon>
        <taxon>Dikarya</taxon>
        <taxon>Ascomycota</taxon>
        <taxon>Pezizomycotina</taxon>
        <taxon>Dothideomycetes</taxon>
        <taxon>Dothideomycetes incertae sedis</taxon>
        <taxon>Botryosphaeriales</taxon>
        <taxon>Botryosphaeriaceae</taxon>
        <taxon>Macrophomina</taxon>
    </lineage>
</organism>
<evidence type="ECO:0000256" key="2">
    <source>
        <dbReference type="ARBA" id="ARBA00022448"/>
    </source>
</evidence>
<proteinExistence type="predicted"/>
<evidence type="ECO:0000256" key="7">
    <source>
        <dbReference type="SAM" id="Phobius"/>
    </source>
</evidence>
<dbReference type="InterPro" id="IPR020846">
    <property type="entry name" value="MFS_dom"/>
</dbReference>
<evidence type="ECO:0000256" key="4">
    <source>
        <dbReference type="ARBA" id="ARBA00022989"/>
    </source>
</evidence>
<evidence type="ECO:0000256" key="5">
    <source>
        <dbReference type="ARBA" id="ARBA00023136"/>
    </source>
</evidence>
<dbReference type="GO" id="GO:0016020">
    <property type="term" value="C:membrane"/>
    <property type="evidence" value="ECO:0007669"/>
    <property type="project" value="UniProtKB-SubCell"/>
</dbReference>
<evidence type="ECO:0000256" key="3">
    <source>
        <dbReference type="ARBA" id="ARBA00022692"/>
    </source>
</evidence>
<dbReference type="SUPFAM" id="SSF103473">
    <property type="entry name" value="MFS general substrate transporter"/>
    <property type="match status" value="1"/>
</dbReference>
<gene>
    <name evidence="9" type="ORF">MPH_06047</name>
</gene>
<feature type="transmembrane region" description="Helical" evidence="7">
    <location>
        <begin position="127"/>
        <end position="150"/>
    </location>
</feature>
<evidence type="ECO:0000259" key="8">
    <source>
        <dbReference type="PROSITE" id="PS50850"/>
    </source>
</evidence>
<sequence length="526" mass="56175">MGIQSAPSRSPIAFVVPTMSPALRPTTARPPVENQPPPPPVGLRWRSSTWFIVSTVGMGIFTDMVLYCLIVPVLPFMLQDRIHLPDDQIQSQVSNLLAVYAAASVISSPITGLLADKWGTRQLPFLLGLSALLIATFLLALGQTVLALVVARALQGLSAAVVWVVGLALLVETVGSDRMGAVIGSIYSLMTVGGLISPVLGGILYRKTGYTGVFGVSIAIVIMDLIMRLLVIERKVALQHEQQSVSKLQYGHDRPSPETAPFPSNDTNENTPLLGQRRPAGDPRYRLSSKHTSKKSFLARHVPILVLLPHPRMLTSLLVGFIQALLFGTFDSTLPVAAKETYGFNSLRAGLLFLALGTFDLFIGPLAGWAADRFSPRAVAVVGYAWLAPVLTLFRLLAVPSNDAGVDTSREIALFCLLLSLCGIGIAIVNAPSLVEAGLIVDAYHRANPELFGERGPYAQLYGLNGMIWNLGLAVGPLVAGALKTWLGFGNMLAVMAALCAGTAVLAFVFMGRKGDDEVFEEAGDA</sequence>
<evidence type="ECO:0000313" key="10">
    <source>
        <dbReference type="Proteomes" id="UP000007129"/>
    </source>
</evidence>
<dbReference type="HOGENOM" id="CLU_001265_51_3_1"/>
<feature type="transmembrane region" description="Helical" evidence="7">
    <location>
        <begin position="412"/>
        <end position="441"/>
    </location>
</feature>
<feature type="transmembrane region" description="Helical" evidence="7">
    <location>
        <begin position="489"/>
        <end position="510"/>
    </location>
</feature>
<feature type="transmembrane region" description="Helical" evidence="7">
    <location>
        <begin position="378"/>
        <end position="400"/>
    </location>
</feature>
<accession>K2R333</accession>
<feature type="transmembrane region" description="Helical" evidence="7">
    <location>
        <begin position="97"/>
        <end position="115"/>
    </location>
</feature>
<reference evidence="9 10" key="1">
    <citation type="journal article" date="2012" name="BMC Genomics">
        <title>Tools to kill: Genome of one of the most destructive plant pathogenic fungi Macrophomina phaseolina.</title>
        <authorList>
            <person name="Islam M.S."/>
            <person name="Haque M.S."/>
            <person name="Islam M.M."/>
            <person name="Emdad E.M."/>
            <person name="Halim A."/>
            <person name="Hossen Q.M.M."/>
            <person name="Hossain M.Z."/>
            <person name="Ahmed B."/>
            <person name="Rahim S."/>
            <person name="Rahman M.S."/>
            <person name="Alam M.M."/>
            <person name="Hou S."/>
            <person name="Wan X."/>
            <person name="Saito J.A."/>
            <person name="Alam M."/>
        </authorList>
    </citation>
    <scope>NUCLEOTIDE SEQUENCE [LARGE SCALE GENOMIC DNA]</scope>
    <source>
        <strain evidence="9 10">MS6</strain>
    </source>
</reference>
<dbReference type="STRING" id="1126212.K2R333"/>
<evidence type="ECO:0000256" key="1">
    <source>
        <dbReference type="ARBA" id="ARBA00004141"/>
    </source>
</evidence>
<dbReference type="InterPro" id="IPR011701">
    <property type="entry name" value="MFS"/>
</dbReference>
<feature type="region of interest" description="Disordered" evidence="6">
    <location>
        <begin position="247"/>
        <end position="288"/>
    </location>
</feature>
<feature type="transmembrane region" description="Helical" evidence="7">
    <location>
        <begin position="462"/>
        <end position="483"/>
    </location>
</feature>
<dbReference type="VEuPathDB" id="FungiDB:MPH_06047"/>
<dbReference type="OrthoDB" id="5086884at2759"/>
<dbReference type="AlphaFoldDB" id="K2R333"/>
<name>K2R333_MACPH</name>
<evidence type="ECO:0000256" key="6">
    <source>
        <dbReference type="SAM" id="MobiDB-lite"/>
    </source>
</evidence>
<feature type="transmembrane region" description="Helical" evidence="7">
    <location>
        <begin position="156"/>
        <end position="174"/>
    </location>
</feature>
<dbReference type="Pfam" id="PF07690">
    <property type="entry name" value="MFS_1"/>
    <property type="match status" value="1"/>
</dbReference>
<keyword evidence="3 7" id="KW-0812">Transmembrane</keyword>
<feature type="transmembrane region" description="Helical" evidence="7">
    <location>
        <begin position="50"/>
        <end position="77"/>
    </location>
</feature>
<dbReference type="CDD" id="cd17325">
    <property type="entry name" value="MFS_MdtG_SLC18_like"/>
    <property type="match status" value="1"/>
</dbReference>
<comment type="caution">
    <text evidence="9">The sequence shown here is derived from an EMBL/GenBank/DDBJ whole genome shotgun (WGS) entry which is preliminary data.</text>
</comment>
<dbReference type="Proteomes" id="UP000007129">
    <property type="component" value="Unassembled WGS sequence"/>
</dbReference>
<feature type="compositionally biased region" description="Polar residues" evidence="6">
    <location>
        <begin position="262"/>
        <end position="273"/>
    </location>
</feature>
<evidence type="ECO:0000313" key="9">
    <source>
        <dbReference type="EMBL" id="EKG16706.1"/>
    </source>
</evidence>
<dbReference type="InterPro" id="IPR050930">
    <property type="entry name" value="MFS_Vesicular_Transporter"/>
</dbReference>
<dbReference type="EMBL" id="AHHD01000263">
    <property type="protein sequence ID" value="EKG16706.1"/>
    <property type="molecule type" value="Genomic_DNA"/>
</dbReference>
<dbReference type="Gene3D" id="1.20.1250.20">
    <property type="entry name" value="MFS general substrate transporter like domains"/>
    <property type="match status" value="2"/>
</dbReference>
<keyword evidence="5 7" id="KW-0472">Membrane</keyword>
<dbReference type="PROSITE" id="PS50850">
    <property type="entry name" value="MFS"/>
    <property type="match status" value="1"/>
</dbReference>
<dbReference type="GO" id="GO:0022857">
    <property type="term" value="F:transmembrane transporter activity"/>
    <property type="evidence" value="ECO:0007669"/>
    <property type="project" value="InterPro"/>
</dbReference>
<dbReference type="eggNOG" id="KOG3764">
    <property type="taxonomic scope" value="Eukaryota"/>
</dbReference>
<feature type="domain" description="Major facilitator superfamily (MFS) profile" evidence="8">
    <location>
        <begin position="52"/>
        <end position="515"/>
    </location>
</feature>
<dbReference type="InParanoid" id="K2R333"/>
<keyword evidence="2" id="KW-0813">Transport</keyword>
<feature type="transmembrane region" description="Helical" evidence="7">
    <location>
        <begin position="186"/>
        <end position="205"/>
    </location>
</feature>
<keyword evidence="4 7" id="KW-1133">Transmembrane helix</keyword>
<feature type="transmembrane region" description="Helical" evidence="7">
    <location>
        <begin position="211"/>
        <end position="231"/>
    </location>
</feature>
<feature type="transmembrane region" description="Helical" evidence="7">
    <location>
        <begin position="350"/>
        <end position="371"/>
    </location>
</feature>
<dbReference type="PANTHER" id="PTHR23506">
    <property type="entry name" value="GH10249P"/>
    <property type="match status" value="1"/>
</dbReference>